<dbReference type="InterPro" id="IPR029016">
    <property type="entry name" value="GAF-like_dom_sf"/>
</dbReference>
<dbReference type="Gene3D" id="3.30.450.40">
    <property type="match status" value="1"/>
</dbReference>
<protein>
    <recommendedName>
        <fullName evidence="3">GAF domain-containing protein</fullName>
    </recommendedName>
</protein>
<organism evidence="1 2">
    <name type="scientific">Pedobacter antarcticus 4BY</name>
    <dbReference type="NCBI Taxonomy" id="1358423"/>
    <lineage>
        <taxon>Bacteria</taxon>
        <taxon>Pseudomonadati</taxon>
        <taxon>Bacteroidota</taxon>
        <taxon>Sphingobacteriia</taxon>
        <taxon>Sphingobacteriales</taxon>
        <taxon>Sphingobacteriaceae</taxon>
        <taxon>Pedobacter</taxon>
    </lineage>
</organism>
<evidence type="ECO:0008006" key="3">
    <source>
        <dbReference type="Google" id="ProtNLM"/>
    </source>
</evidence>
<keyword evidence="2" id="KW-1185">Reference proteome</keyword>
<dbReference type="OrthoDB" id="627374at2"/>
<sequence length="787" mass="90960">MQSIKLDLSKYICGSENSELGADIKFSMKPFVDFLTAKSNEDTSARKNIYTYVLQEFAAFPELENNIEEENTARYAKLFDLIHTLVSPLLQREGQQLWAISKPVCPCFYYGSDAFYSVLLDKKKHHINQNLSLPSTGEMERSMLGNFYNLILQEFYQFSLNLEQHIVHSVLDLETNLLKYYRLDVDSRFLKIRAQQALPELSLDVVKKFLDGEEDYLKILKDVLPPEMFTIEGMSIVTLTDATAEYALESVKSTIISHNQCKSGWDFPAIHMALKALVCNNQLEFSLLPFLKLNQKSLLFDHDGFHSVLIELAKESGMLAAEYDNLIEKFLQQPKRIIYPEINEEVCAEIPMLRLLLDNGIKSFALYPLYYNGKIVGCLEMYSRSFGAFNPQTISSIEFAFPLLAQLYQNIIMDFNNEISAIITDQFTAIQPSVQWRFIEAAYNYLKSGSLEKKLQIEPVNFKDVHPFYGAVDIRNSSIQRNLMIRKDLFDHFRLLESTLAQLQPVLCGSLTEVLGKKLSVWDEQHFSELSDMEVMKTDDYLRRQLPVHLEVLKEQHPETKTVIDRYLADSKSGGKVFINRDRYELSMQMINHAVSRQLDEFNQTIQDLYPCYFEKFRTDGVEFDIYLGQSIAPGTPFPDFMVSVFRYQQLRVIAEIAHITANLHSHLPLPLETTQLIFVYGKQLDISFRLDEQRFDVEGSYNIRYQMVKKRIDKANIKGTTERLTQPGKIAIVYFNQSEAHEYLKHIRRLQTEELLSGEIEYLEVEELQGVEGLKALRVSISQNPL</sequence>
<comment type="caution">
    <text evidence="1">The sequence shown here is derived from an EMBL/GenBank/DDBJ whole genome shotgun (WGS) entry which is preliminary data.</text>
</comment>
<dbReference type="AlphaFoldDB" id="A0A081PIZ5"/>
<name>A0A081PIZ5_9SPHI</name>
<proteinExistence type="predicted"/>
<accession>A0A081PIZ5</accession>
<evidence type="ECO:0000313" key="1">
    <source>
        <dbReference type="EMBL" id="KEQ30668.1"/>
    </source>
</evidence>
<dbReference type="EMBL" id="JNFF01000033">
    <property type="protein sequence ID" value="KEQ30668.1"/>
    <property type="molecule type" value="Genomic_DNA"/>
</dbReference>
<evidence type="ECO:0000313" key="2">
    <source>
        <dbReference type="Proteomes" id="UP000028007"/>
    </source>
</evidence>
<dbReference type="eggNOG" id="COG2203">
    <property type="taxonomic scope" value="Bacteria"/>
</dbReference>
<dbReference type="SUPFAM" id="SSF55781">
    <property type="entry name" value="GAF domain-like"/>
    <property type="match status" value="1"/>
</dbReference>
<gene>
    <name evidence="1" type="ORF">N180_05475</name>
</gene>
<dbReference type="Proteomes" id="UP000028007">
    <property type="component" value="Unassembled WGS sequence"/>
</dbReference>
<reference evidence="1 2" key="1">
    <citation type="journal article" date="1992" name="Int. J. Syst. Bacteriol.">
        <title>Sphingobacterium antarcticus sp. nov. a Psychrotrophic Bacterium from the Soils of Schirmacher Oasis, Antarctica.</title>
        <authorList>
            <person name="Shivaji S."/>
            <person name="Ray M.K."/>
            <person name="Rao N.S."/>
            <person name="Saiserr L."/>
            <person name="Jagannadham M.V."/>
            <person name="Kumar G.S."/>
            <person name="Reddy G."/>
            <person name="Bhargava P.M."/>
        </authorList>
    </citation>
    <scope>NUCLEOTIDE SEQUENCE [LARGE SCALE GENOMIC DNA]</scope>
    <source>
        <strain evidence="1 2">4BY</strain>
    </source>
</reference>